<feature type="region of interest" description="Disordered" evidence="1">
    <location>
        <begin position="469"/>
        <end position="525"/>
    </location>
</feature>
<protein>
    <submittedName>
        <fullName evidence="2">Uncharacterized protein</fullName>
    </submittedName>
</protein>
<proteinExistence type="predicted"/>
<evidence type="ECO:0000313" key="2">
    <source>
        <dbReference type="EMBL" id="OCF31957.1"/>
    </source>
</evidence>
<feature type="region of interest" description="Disordered" evidence="1">
    <location>
        <begin position="765"/>
        <end position="800"/>
    </location>
</feature>
<feature type="compositionally biased region" description="Acidic residues" evidence="1">
    <location>
        <begin position="928"/>
        <end position="944"/>
    </location>
</feature>
<sequence length="1099" mass="117477">MSSYSSSTSQPRRLGIPSRPKASTTASSTSDSSTLPAQRQPRKSNSPTSTGTGTATARPFISKIRPPTAATAAILSPLPRPIKPHPRTTSLASRPKLKQPSGPATSAIVTERSIPILAAHHRKTGIATANPGGASGTVIKRPTLRRTQHKAVIASSVSHGTSKTRVNMDARTRMNDANEAIESGRLEFPQPRVSFLTPREVWSPLATPIPGLPSNVSASSSTFTSTRASAMPAPARMKMASKTNIPKYQLRDPGVTSTSSGLPKPARPRPPSLQPCSTNYTTSSIPTLRPVSQPPPSNVSSSSTPSLSSSSMIKPTVTDAITATQNGITAPASASARRPPGIGTMIRNRAAASPPSQGEKLASLRPANQPSSLAAPTTDSQTIATGRRVPSHSRNLSEPAFTIEPFIDRQRPVSWNPAYDSNTISYQDGGTESMLEAPLLYARMGSNASITSSATNCSSASSLTRHRAIRANGKGRGRSSRIGSAKRDSLSGDWDNRYERTLGTPSEELDGEGAKEEDDETESTISEASIRTAATINMPNGVSDTYRDQHPLTSPCDLLTGYNRPNFPSASFTPYAKESKPASLSIETDDNGLNLDPERNDPDTSMCAPYLVPAAGPRMTLEWESDGNCNSEGEIDEAERVWRELESKLGRKVRGRSLRRGRWVVRPVREELGGGEDVGVGMEKTSSGFSISYYVSSQDTCFGVRTPQEATEDGNQLALLSSEFDVQATALFDMSAPLIPSVSASACTPWNTPCMNKETLRRSRRVKKKFSASGSGSGSESWSMGMSMSTSCSSEAIEGPEYDEEESVIEFYDQCEEASDSFDKNEQSLIELPISPVIVNSFQENITPSPEPQVNINARFQNEDSSRSQDAATAPSPATTTGRPGPVYRLDSHVISALSALKGVFDSPELDHALTASSCPPYTLQDLYESESESESEGGDDDAAVSEGLGLGLGVPLRLDSIYHLPVLSPRLRPSSIAKARADSVKEQQSRTASSLVFRKLEGPVDDCVREVEAGLKRGIVDSPTEMCVVEGSGHPGPIQTPRSAASASDSKITLASSTEKKCEDDDADLEEMIIIRDLDTGVTREVRVDSLVNDMALH</sequence>
<name>A0A1B9GLQ9_9TREE</name>
<feature type="region of interest" description="Disordered" evidence="1">
    <location>
        <begin position="243"/>
        <end position="312"/>
    </location>
</feature>
<feature type="compositionally biased region" description="Low complexity" evidence="1">
    <location>
        <begin position="46"/>
        <end position="59"/>
    </location>
</feature>
<feature type="region of interest" description="Disordered" evidence="1">
    <location>
        <begin position="862"/>
        <end position="887"/>
    </location>
</feature>
<feature type="compositionally biased region" description="Low complexity" evidence="1">
    <location>
        <begin position="330"/>
        <end position="340"/>
    </location>
</feature>
<feature type="compositionally biased region" description="Polar residues" evidence="1">
    <location>
        <begin position="366"/>
        <end position="384"/>
    </location>
</feature>
<feature type="compositionally biased region" description="Low complexity" evidence="1">
    <location>
        <begin position="771"/>
        <end position="794"/>
    </location>
</feature>
<dbReference type="EMBL" id="KI669511">
    <property type="protein sequence ID" value="OCF31957.1"/>
    <property type="molecule type" value="Genomic_DNA"/>
</dbReference>
<dbReference type="AlphaFoldDB" id="A0A1B9GLQ9"/>
<feature type="compositionally biased region" description="Low complexity" evidence="1">
    <location>
        <begin position="298"/>
        <end position="311"/>
    </location>
</feature>
<reference evidence="2 3" key="1">
    <citation type="submission" date="2013-07" db="EMBL/GenBank/DDBJ databases">
        <title>The Genome Sequence of Cryptococcus heveanensis BCC8398.</title>
        <authorList>
            <consortium name="The Broad Institute Genome Sequencing Platform"/>
            <person name="Cuomo C."/>
            <person name="Litvintseva A."/>
            <person name="Chen Y."/>
            <person name="Heitman J."/>
            <person name="Sun S."/>
            <person name="Springer D."/>
            <person name="Dromer F."/>
            <person name="Young S.K."/>
            <person name="Zeng Q."/>
            <person name="Gargeya S."/>
            <person name="Fitzgerald M."/>
            <person name="Abouelleil A."/>
            <person name="Alvarado L."/>
            <person name="Berlin A.M."/>
            <person name="Chapman S.B."/>
            <person name="Dewar J."/>
            <person name="Goldberg J."/>
            <person name="Griggs A."/>
            <person name="Gujja S."/>
            <person name="Hansen M."/>
            <person name="Howarth C."/>
            <person name="Imamovic A."/>
            <person name="Larimer J."/>
            <person name="McCowan C."/>
            <person name="Murphy C."/>
            <person name="Pearson M."/>
            <person name="Priest M."/>
            <person name="Roberts A."/>
            <person name="Saif S."/>
            <person name="Shea T."/>
            <person name="Sykes S."/>
            <person name="Wortman J."/>
            <person name="Nusbaum C."/>
            <person name="Birren B."/>
        </authorList>
    </citation>
    <scope>NUCLEOTIDE SEQUENCE [LARGE SCALE GENOMIC DNA]</scope>
    <source>
        <strain evidence="2 3">BCC8398</strain>
    </source>
</reference>
<feature type="region of interest" description="Disordered" evidence="1">
    <location>
        <begin position="927"/>
        <end position="947"/>
    </location>
</feature>
<organism evidence="2 3">
    <name type="scientific">Kwoniella heveanensis BCC8398</name>
    <dbReference type="NCBI Taxonomy" id="1296120"/>
    <lineage>
        <taxon>Eukaryota</taxon>
        <taxon>Fungi</taxon>
        <taxon>Dikarya</taxon>
        <taxon>Basidiomycota</taxon>
        <taxon>Agaricomycotina</taxon>
        <taxon>Tremellomycetes</taxon>
        <taxon>Tremellales</taxon>
        <taxon>Cryptococcaceae</taxon>
        <taxon>Kwoniella</taxon>
    </lineage>
</organism>
<feature type="compositionally biased region" description="Basic and acidic residues" evidence="1">
    <location>
        <begin position="485"/>
        <end position="500"/>
    </location>
</feature>
<evidence type="ECO:0000256" key="1">
    <source>
        <dbReference type="SAM" id="MobiDB-lite"/>
    </source>
</evidence>
<keyword evidence="3" id="KW-1185">Reference proteome</keyword>
<gene>
    <name evidence="2" type="ORF">I316_06340</name>
</gene>
<dbReference type="OrthoDB" id="2564873at2759"/>
<feature type="compositionally biased region" description="Low complexity" evidence="1">
    <location>
        <begin position="871"/>
        <end position="886"/>
    </location>
</feature>
<dbReference type="Proteomes" id="UP000092666">
    <property type="component" value="Unassembled WGS sequence"/>
</dbReference>
<reference evidence="3" key="2">
    <citation type="submission" date="2013-12" db="EMBL/GenBank/DDBJ databases">
        <title>Evolution of pathogenesis and genome organization in the Tremellales.</title>
        <authorList>
            <person name="Cuomo C."/>
            <person name="Litvintseva A."/>
            <person name="Heitman J."/>
            <person name="Chen Y."/>
            <person name="Sun S."/>
            <person name="Springer D."/>
            <person name="Dromer F."/>
            <person name="Young S."/>
            <person name="Zeng Q."/>
            <person name="Chapman S."/>
            <person name="Gujja S."/>
            <person name="Saif S."/>
            <person name="Birren B."/>
        </authorList>
    </citation>
    <scope>NUCLEOTIDE SEQUENCE [LARGE SCALE GENOMIC DNA]</scope>
    <source>
        <strain evidence="3">BCC8398</strain>
    </source>
</reference>
<accession>A0A1B9GLQ9</accession>
<feature type="compositionally biased region" description="Basic residues" evidence="1">
    <location>
        <begin position="469"/>
        <end position="479"/>
    </location>
</feature>
<feature type="compositionally biased region" description="Polar residues" evidence="1">
    <location>
        <begin position="274"/>
        <end position="286"/>
    </location>
</feature>
<feature type="region of interest" description="Disordered" evidence="1">
    <location>
        <begin position="325"/>
        <end position="402"/>
    </location>
</feature>
<evidence type="ECO:0000313" key="3">
    <source>
        <dbReference type="Proteomes" id="UP000092666"/>
    </source>
</evidence>
<feature type="compositionally biased region" description="Low complexity" evidence="1">
    <location>
        <begin position="22"/>
        <end position="34"/>
    </location>
</feature>
<feature type="compositionally biased region" description="Acidic residues" evidence="1">
    <location>
        <begin position="507"/>
        <end position="522"/>
    </location>
</feature>
<feature type="region of interest" description="Disordered" evidence="1">
    <location>
        <begin position="1"/>
        <end position="107"/>
    </location>
</feature>
<feature type="region of interest" description="Disordered" evidence="1">
    <location>
        <begin position="570"/>
        <end position="606"/>
    </location>
</feature>